<keyword evidence="8" id="KW-0521">NADP</keyword>
<evidence type="ECO:0000256" key="2">
    <source>
        <dbReference type="ARBA" id="ARBA00004924"/>
    </source>
</evidence>
<evidence type="ECO:0000256" key="14">
    <source>
        <dbReference type="ARBA" id="ARBA00032738"/>
    </source>
</evidence>
<evidence type="ECO:0000256" key="1">
    <source>
        <dbReference type="ARBA" id="ARBA00001974"/>
    </source>
</evidence>
<evidence type="ECO:0000256" key="10">
    <source>
        <dbReference type="ARBA" id="ARBA00023033"/>
    </source>
</evidence>
<dbReference type="EMBL" id="JAGIOC010000001">
    <property type="protein sequence ID" value="MBP2408374.1"/>
    <property type="molecule type" value="Genomic_DNA"/>
</dbReference>
<dbReference type="GO" id="GO:0047091">
    <property type="term" value="F:L-lysine 6-monooxygenase (NADPH) activity"/>
    <property type="evidence" value="ECO:0007669"/>
    <property type="project" value="UniProtKB-EC"/>
</dbReference>
<evidence type="ECO:0000256" key="4">
    <source>
        <dbReference type="ARBA" id="ARBA00013076"/>
    </source>
</evidence>
<comment type="cofactor">
    <cofactor evidence="1">
        <name>FAD</name>
        <dbReference type="ChEBI" id="CHEBI:57692"/>
    </cofactor>
</comment>
<evidence type="ECO:0000256" key="9">
    <source>
        <dbReference type="ARBA" id="ARBA00023002"/>
    </source>
</evidence>
<evidence type="ECO:0000256" key="15">
    <source>
        <dbReference type="ARBA" id="ARBA00048407"/>
    </source>
</evidence>
<dbReference type="Gene3D" id="3.50.50.60">
    <property type="entry name" value="FAD/NAD(P)-binding domain"/>
    <property type="match status" value="1"/>
</dbReference>
<name>A0ABS4YHZ3_9MICO</name>
<dbReference type="Proteomes" id="UP000698222">
    <property type="component" value="Unassembled WGS sequence"/>
</dbReference>
<evidence type="ECO:0000256" key="7">
    <source>
        <dbReference type="ARBA" id="ARBA00022827"/>
    </source>
</evidence>
<dbReference type="InterPro" id="IPR025700">
    <property type="entry name" value="Lys/Orn_oxygenase"/>
</dbReference>
<reference evidence="16 17" key="1">
    <citation type="submission" date="2021-03" db="EMBL/GenBank/DDBJ databases">
        <title>Sequencing the genomes of 1000 actinobacteria strains.</title>
        <authorList>
            <person name="Klenk H.-P."/>
        </authorList>
    </citation>
    <scope>NUCLEOTIDE SEQUENCE [LARGE SCALE GENOMIC DNA]</scope>
    <source>
        <strain evidence="16 17">DSM 14564</strain>
    </source>
</reference>
<accession>A0ABS4YHZ3</accession>
<evidence type="ECO:0000313" key="17">
    <source>
        <dbReference type="Proteomes" id="UP000698222"/>
    </source>
</evidence>
<evidence type="ECO:0000256" key="13">
    <source>
        <dbReference type="ARBA" id="ARBA00032493"/>
    </source>
</evidence>
<evidence type="ECO:0000256" key="12">
    <source>
        <dbReference type="ARBA" id="ARBA00031158"/>
    </source>
</evidence>
<keyword evidence="17" id="KW-1185">Reference proteome</keyword>
<comment type="pathway">
    <text evidence="2">Siderophore biosynthesis.</text>
</comment>
<comment type="catalytic activity">
    <reaction evidence="15">
        <text>L-lysine + NADPH + O2 = N(6)-hydroxy-L-lysine + NADP(+) + H2O</text>
        <dbReference type="Rhea" id="RHEA:23228"/>
        <dbReference type="ChEBI" id="CHEBI:15377"/>
        <dbReference type="ChEBI" id="CHEBI:15379"/>
        <dbReference type="ChEBI" id="CHEBI:32551"/>
        <dbReference type="ChEBI" id="CHEBI:57783"/>
        <dbReference type="ChEBI" id="CHEBI:57820"/>
        <dbReference type="ChEBI" id="CHEBI:58349"/>
        <dbReference type="EC" id="1.14.13.59"/>
    </reaction>
</comment>
<dbReference type="SUPFAM" id="SSF51905">
    <property type="entry name" value="FAD/NAD(P)-binding domain"/>
    <property type="match status" value="2"/>
</dbReference>
<evidence type="ECO:0000313" key="16">
    <source>
        <dbReference type="EMBL" id="MBP2408374.1"/>
    </source>
</evidence>
<proteinExistence type="inferred from homology"/>
<dbReference type="InterPro" id="IPR036188">
    <property type="entry name" value="FAD/NAD-bd_sf"/>
</dbReference>
<organism evidence="16 17">
    <name type="scientific">Brachybacterium fresconis</name>
    <dbReference type="NCBI Taxonomy" id="173363"/>
    <lineage>
        <taxon>Bacteria</taxon>
        <taxon>Bacillati</taxon>
        <taxon>Actinomycetota</taxon>
        <taxon>Actinomycetes</taxon>
        <taxon>Micrococcales</taxon>
        <taxon>Dermabacteraceae</taxon>
        <taxon>Brachybacterium</taxon>
    </lineage>
</organism>
<evidence type="ECO:0000256" key="11">
    <source>
        <dbReference type="ARBA" id="ARBA00029939"/>
    </source>
</evidence>
<dbReference type="PANTHER" id="PTHR42802">
    <property type="entry name" value="MONOOXYGENASE"/>
    <property type="match status" value="1"/>
</dbReference>
<dbReference type="Pfam" id="PF13434">
    <property type="entry name" value="Lys_Orn_oxgnase"/>
    <property type="match status" value="2"/>
</dbReference>
<evidence type="ECO:0000256" key="6">
    <source>
        <dbReference type="ARBA" id="ARBA00022630"/>
    </source>
</evidence>
<dbReference type="EC" id="1.14.13.59" evidence="4"/>
<evidence type="ECO:0000256" key="8">
    <source>
        <dbReference type="ARBA" id="ARBA00022857"/>
    </source>
</evidence>
<keyword evidence="9 16" id="KW-0560">Oxidoreductase</keyword>
<comment type="similarity">
    <text evidence="3">Belongs to the lysine N(6)-hydroxylase/L-ornithine N(5)-oxygenase family.</text>
</comment>
<dbReference type="PANTHER" id="PTHR42802:SF1">
    <property type="entry name" value="L-ORNITHINE N(5)-MONOOXYGENASE"/>
    <property type="match status" value="1"/>
</dbReference>
<evidence type="ECO:0000256" key="3">
    <source>
        <dbReference type="ARBA" id="ARBA00007588"/>
    </source>
</evidence>
<keyword evidence="6" id="KW-0285">Flavoprotein</keyword>
<keyword evidence="10" id="KW-0503">Monooxygenase</keyword>
<sequence length="537" mass="57772">MSATDDATGAAPRTTVDAADGASPALAADAGAEETIHDLVGIGIGPFGLGMAALAEPLDDVDAVFLDQAEQFRWHPGMMLETATLQVPFLADLVTLADPTSPYSFLAFLKATGRLYPFYIRESFYPLRTEYEAYCRWVAEQLDCLRWRRRVVSVEPAVDPAVDPNVDPAVDPAVDPTIDPAVDPNVDPAVDPVVHPTIDPAVEGRSGGGTSGREHFAVTAEILDADGDVIGHEVHRGRHLALGVGTRPSLPPALAGLAESTAADPTAGPMIHSADYLEHRRQLLAGGAITIVGSGQSAAEIYRDLLEEACARGIRLDWITRSPRFFPMEYTKLTLEMTSPEYTDHHRSLPEEQRDELGRSQRALHQGISGDLIDDIHETLYRLSQGGQELPTTLLSDVAVTSARRDPATGASVLGLRHARLGTEREHRTGAVVAATGYRAGLPDFLGPLADRIRLDRAGRLDARRDYTVDDAERLHVLGTEIHTHGVTAPDLGFGPWRASVVLAAITGREPYPIERRIAFQSFGLPPQQTSSAGASA</sequence>
<evidence type="ECO:0000256" key="5">
    <source>
        <dbReference type="ARBA" id="ARBA00016406"/>
    </source>
</evidence>
<comment type="caution">
    <text evidence="16">The sequence shown here is derived from an EMBL/GenBank/DDBJ whole genome shotgun (WGS) entry which is preliminary data.</text>
</comment>
<protein>
    <recommendedName>
        <fullName evidence="5">L-lysine N6-monooxygenase MbtG</fullName>
        <ecNumber evidence="4">1.14.13.59</ecNumber>
    </recommendedName>
    <alternativeName>
        <fullName evidence="14">Lysine 6-N-hydroxylase</fullName>
    </alternativeName>
    <alternativeName>
        <fullName evidence="13">Lysine N6-hydroxylase</fullName>
    </alternativeName>
    <alternativeName>
        <fullName evidence="11">Lysine-N-oxygenase</fullName>
    </alternativeName>
    <alternativeName>
        <fullName evidence="12">Mycobactin synthase protein G</fullName>
    </alternativeName>
</protein>
<gene>
    <name evidence="16" type="ORF">JOF44_001277</name>
</gene>
<keyword evidence="7" id="KW-0274">FAD</keyword>